<accession>A0A2T1LWV5</accession>
<feature type="region of interest" description="Disordered" evidence="1">
    <location>
        <begin position="1"/>
        <end position="99"/>
    </location>
</feature>
<proteinExistence type="predicted"/>
<evidence type="ECO:0000313" key="3">
    <source>
        <dbReference type="Proteomes" id="UP000239001"/>
    </source>
</evidence>
<evidence type="ECO:0000313" key="2">
    <source>
        <dbReference type="EMBL" id="PSF36643.1"/>
    </source>
</evidence>
<reference evidence="2 3" key="2">
    <citation type="submission" date="2018-03" db="EMBL/GenBank/DDBJ databases">
        <authorList>
            <person name="Keele B.F."/>
        </authorList>
    </citation>
    <scope>NUCLEOTIDE SEQUENCE [LARGE SCALE GENOMIC DNA]</scope>
    <source>
        <strain evidence="2 3">CCALA 016</strain>
    </source>
</reference>
<keyword evidence="3" id="KW-1185">Reference proteome</keyword>
<feature type="compositionally biased region" description="Basic and acidic residues" evidence="1">
    <location>
        <begin position="81"/>
        <end position="99"/>
    </location>
</feature>
<reference evidence="2 3" key="1">
    <citation type="submission" date="2018-03" db="EMBL/GenBank/DDBJ databases">
        <title>The ancient ancestry and fast evolution of plastids.</title>
        <authorList>
            <person name="Moore K.R."/>
            <person name="Magnabosco C."/>
            <person name="Momper L."/>
            <person name="Gold D.A."/>
            <person name="Bosak T."/>
            <person name="Fournier G.P."/>
        </authorList>
    </citation>
    <scope>NUCLEOTIDE SEQUENCE [LARGE SCALE GENOMIC DNA]</scope>
    <source>
        <strain evidence="2 3">CCALA 016</strain>
    </source>
</reference>
<dbReference type="RefSeq" id="WP_106457360.1">
    <property type="nucleotide sequence ID" value="NZ_PXOH01000013.1"/>
</dbReference>
<dbReference type="AlphaFoldDB" id="A0A2T1LWV5"/>
<dbReference type="EMBL" id="PXOH01000013">
    <property type="protein sequence ID" value="PSF36643.1"/>
    <property type="molecule type" value="Genomic_DNA"/>
</dbReference>
<dbReference type="OrthoDB" id="428597at2"/>
<name>A0A2T1LWV5_9CHRO</name>
<gene>
    <name evidence="2" type="ORF">C7H19_13270</name>
</gene>
<dbReference type="Proteomes" id="UP000239001">
    <property type="component" value="Unassembled WGS sequence"/>
</dbReference>
<organism evidence="2 3">
    <name type="scientific">Aphanothece hegewaldii CCALA 016</name>
    <dbReference type="NCBI Taxonomy" id="2107694"/>
    <lineage>
        <taxon>Bacteria</taxon>
        <taxon>Bacillati</taxon>
        <taxon>Cyanobacteriota</taxon>
        <taxon>Cyanophyceae</taxon>
        <taxon>Oscillatoriophycideae</taxon>
        <taxon>Chroococcales</taxon>
        <taxon>Aphanothecaceae</taxon>
        <taxon>Aphanothece</taxon>
    </lineage>
</organism>
<feature type="compositionally biased region" description="Polar residues" evidence="1">
    <location>
        <begin position="69"/>
        <end position="80"/>
    </location>
</feature>
<sequence length="99" mass="11007">MAADDRKKKILDHLNQSSGGIKYTSSTAKQNSGNSGITPSLPEPEKTFVAPPPPPKVENRKRRIMDHLNLSSNDFKSVTSEPEKKQKQQIQDHLKKSLG</sequence>
<evidence type="ECO:0000256" key="1">
    <source>
        <dbReference type="SAM" id="MobiDB-lite"/>
    </source>
</evidence>
<comment type="caution">
    <text evidence="2">The sequence shown here is derived from an EMBL/GenBank/DDBJ whole genome shotgun (WGS) entry which is preliminary data.</text>
</comment>
<protein>
    <submittedName>
        <fullName evidence="2">Uncharacterized protein</fullName>
    </submittedName>
</protein>
<feature type="compositionally biased region" description="Polar residues" evidence="1">
    <location>
        <begin position="14"/>
        <end position="38"/>
    </location>
</feature>